<evidence type="ECO:0000313" key="4">
    <source>
        <dbReference type="Proteomes" id="UP001383192"/>
    </source>
</evidence>
<dbReference type="SMART" id="SM00358">
    <property type="entry name" value="DSRM"/>
    <property type="match status" value="1"/>
</dbReference>
<dbReference type="SUPFAM" id="SSF54768">
    <property type="entry name" value="dsRNA-binding domain-like"/>
    <property type="match status" value="1"/>
</dbReference>
<evidence type="ECO:0000256" key="1">
    <source>
        <dbReference type="PROSITE-ProRule" id="PRU00266"/>
    </source>
</evidence>
<evidence type="ECO:0000313" key="3">
    <source>
        <dbReference type="EMBL" id="KAK7016766.1"/>
    </source>
</evidence>
<dbReference type="PROSITE" id="PS50137">
    <property type="entry name" value="DS_RBD"/>
    <property type="match status" value="1"/>
</dbReference>
<evidence type="ECO:0000259" key="2">
    <source>
        <dbReference type="PROSITE" id="PS50137"/>
    </source>
</evidence>
<organism evidence="3 4">
    <name type="scientific">Paramarasmius palmivorus</name>
    <dbReference type="NCBI Taxonomy" id="297713"/>
    <lineage>
        <taxon>Eukaryota</taxon>
        <taxon>Fungi</taxon>
        <taxon>Dikarya</taxon>
        <taxon>Basidiomycota</taxon>
        <taxon>Agaricomycotina</taxon>
        <taxon>Agaricomycetes</taxon>
        <taxon>Agaricomycetidae</taxon>
        <taxon>Agaricales</taxon>
        <taxon>Marasmiineae</taxon>
        <taxon>Marasmiaceae</taxon>
        <taxon>Paramarasmius</taxon>
    </lineage>
</organism>
<keyword evidence="4" id="KW-1185">Reference proteome</keyword>
<sequence>MATRYEEVSTLIIIDIPIQSSLLILVCLKLLGSLHGLILQNTITALSINPLDASGLPRRLPFNIDYQIPPIPCLCNPSLPNSVRYATLLFEEKNGYPLWCPEPNEGPSVPGEHSETGIQIGDVRILHRDTPFDFLFNITYAADHPINQGGVPPGFTPLSNNLSKTWHTRHRDYDGHVTAPKYMLTTNQVPEEELGSGINRMYTFTSLHQQGAILMLPEGSSLSKLESKAEFRKPFIDGDLNSSFPLLKSANSEAESRVVYHESKRAAYVDEYVYKSSQAGPDLRLEPSLGYITLLNNRCLIYKDFQSAGDPTALSYEELVQGPSDKATWTVRCKVNGVLVQGEGIASTKAAAKDVAAQKAYESLLVNLGIGNIELFG</sequence>
<name>A0AAW0AVT3_9AGAR</name>
<dbReference type="EMBL" id="JAYKXP010000277">
    <property type="protein sequence ID" value="KAK7016766.1"/>
    <property type="molecule type" value="Genomic_DNA"/>
</dbReference>
<reference evidence="3 4" key="1">
    <citation type="submission" date="2024-01" db="EMBL/GenBank/DDBJ databases">
        <title>A draft genome for a cacao thread blight-causing isolate of Paramarasmius palmivorus.</title>
        <authorList>
            <person name="Baruah I.K."/>
            <person name="Bukari Y."/>
            <person name="Amoako-Attah I."/>
            <person name="Meinhardt L.W."/>
            <person name="Bailey B.A."/>
            <person name="Cohen S.P."/>
        </authorList>
    </citation>
    <scope>NUCLEOTIDE SEQUENCE [LARGE SCALE GENOMIC DNA]</scope>
    <source>
        <strain evidence="3 4">GH-12</strain>
    </source>
</reference>
<dbReference type="Pfam" id="PF00035">
    <property type="entry name" value="dsrm"/>
    <property type="match status" value="1"/>
</dbReference>
<gene>
    <name evidence="3" type="ORF">VNI00_018819</name>
</gene>
<dbReference type="Gene3D" id="3.30.160.20">
    <property type="match status" value="1"/>
</dbReference>
<comment type="caution">
    <text evidence="3">The sequence shown here is derived from an EMBL/GenBank/DDBJ whole genome shotgun (WGS) entry which is preliminary data.</text>
</comment>
<dbReference type="Proteomes" id="UP001383192">
    <property type="component" value="Unassembled WGS sequence"/>
</dbReference>
<dbReference type="InterPro" id="IPR014720">
    <property type="entry name" value="dsRBD_dom"/>
</dbReference>
<proteinExistence type="predicted"/>
<dbReference type="GO" id="GO:0003723">
    <property type="term" value="F:RNA binding"/>
    <property type="evidence" value="ECO:0007669"/>
    <property type="project" value="UniProtKB-UniRule"/>
</dbReference>
<dbReference type="AlphaFoldDB" id="A0AAW0AVT3"/>
<keyword evidence="1" id="KW-0694">RNA-binding</keyword>
<accession>A0AAW0AVT3</accession>
<protein>
    <recommendedName>
        <fullName evidence="2">DRBM domain-containing protein</fullName>
    </recommendedName>
</protein>
<feature type="domain" description="DRBM" evidence="2">
    <location>
        <begin position="302"/>
        <end position="366"/>
    </location>
</feature>